<organism evidence="2 3">
    <name type="scientific">Streptosporangium canum</name>
    <dbReference type="NCBI Taxonomy" id="324952"/>
    <lineage>
        <taxon>Bacteria</taxon>
        <taxon>Bacillati</taxon>
        <taxon>Actinomycetota</taxon>
        <taxon>Actinomycetes</taxon>
        <taxon>Streptosporangiales</taxon>
        <taxon>Streptosporangiaceae</taxon>
        <taxon>Streptosporangium</taxon>
    </lineage>
</organism>
<dbReference type="GO" id="GO:0003677">
    <property type="term" value="F:DNA binding"/>
    <property type="evidence" value="ECO:0007669"/>
    <property type="project" value="InterPro"/>
</dbReference>
<dbReference type="InterPro" id="IPR010982">
    <property type="entry name" value="Lambda_DNA-bd_dom_sf"/>
</dbReference>
<feature type="domain" description="HTH cro/C1-type" evidence="1">
    <location>
        <begin position="17"/>
        <end position="71"/>
    </location>
</feature>
<evidence type="ECO:0000313" key="3">
    <source>
        <dbReference type="Proteomes" id="UP000199111"/>
    </source>
</evidence>
<dbReference type="EMBL" id="FOQY01000003">
    <property type="protein sequence ID" value="SFI48211.1"/>
    <property type="molecule type" value="Genomic_DNA"/>
</dbReference>
<dbReference type="Proteomes" id="UP000199111">
    <property type="component" value="Unassembled WGS sequence"/>
</dbReference>
<dbReference type="RefSeq" id="WP_093886039.1">
    <property type="nucleotide sequence ID" value="NZ_FOQY01000003.1"/>
</dbReference>
<dbReference type="PROSITE" id="PS50943">
    <property type="entry name" value="HTH_CROC1"/>
    <property type="match status" value="1"/>
</dbReference>
<sequence>MAGTNPTLRRRQLASRLRELREQAGKSIKEAAEQLECSPAKISRIETAQRGALPRDVRDLCLFYGMTEQTQIDVLMSLAREAKQQVWWQETEDVDFRPFLGLEIDATSISEYETTTVPGLLQTEEYARAIIKGYLPGMDPDVLEERVAYRLRRQERLHGPNPPKYWVLLDESVLHRHVGGVDVMRKQLEHIEETSELPHVTIQVIPFTVGAHMGFDSAFVLLEFSDPTIGDTVYLDTLMGSFYLEKAKELERFRETLNHLRAVALSPQESAAHIARAYDRFAA</sequence>
<dbReference type="InterPro" id="IPR001387">
    <property type="entry name" value="Cro/C1-type_HTH"/>
</dbReference>
<dbReference type="InterPro" id="IPR043917">
    <property type="entry name" value="DUF5753"/>
</dbReference>
<accession>A0A1I3IJV7</accession>
<proteinExistence type="predicted"/>
<dbReference type="AlphaFoldDB" id="A0A1I3IJV7"/>
<name>A0A1I3IJV7_9ACTN</name>
<gene>
    <name evidence="2" type="ORF">SAMN05216275_103323</name>
</gene>
<dbReference type="SMART" id="SM00530">
    <property type="entry name" value="HTH_XRE"/>
    <property type="match status" value="1"/>
</dbReference>
<evidence type="ECO:0000259" key="1">
    <source>
        <dbReference type="PROSITE" id="PS50943"/>
    </source>
</evidence>
<dbReference type="GeneID" id="96297080"/>
<dbReference type="CDD" id="cd00093">
    <property type="entry name" value="HTH_XRE"/>
    <property type="match status" value="1"/>
</dbReference>
<evidence type="ECO:0000313" key="2">
    <source>
        <dbReference type="EMBL" id="SFI48211.1"/>
    </source>
</evidence>
<dbReference type="SUPFAM" id="SSF47413">
    <property type="entry name" value="lambda repressor-like DNA-binding domains"/>
    <property type="match status" value="1"/>
</dbReference>
<keyword evidence="3" id="KW-1185">Reference proteome</keyword>
<dbReference type="Pfam" id="PF13560">
    <property type="entry name" value="HTH_31"/>
    <property type="match status" value="1"/>
</dbReference>
<dbReference type="Gene3D" id="1.10.260.40">
    <property type="entry name" value="lambda repressor-like DNA-binding domains"/>
    <property type="match status" value="1"/>
</dbReference>
<reference evidence="3" key="1">
    <citation type="submission" date="2016-10" db="EMBL/GenBank/DDBJ databases">
        <authorList>
            <person name="Varghese N."/>
            <person name="Submissions S."/>
        </authorList>
    </citation>
    <scope>NUCLEOTIDE SEQUENCE [LARGE SCALE GENOMIC DNA]</scope>
    <source>
        <strain evidence="3">CGMCC 4.2126</strain>
    </source>
</reference>
<dbReference type="Pfam" id="PF19054">
    <property type="entry name" value="DUF5753"/>
    <property type="match status" value="1"/>
</dbReference>
<protein>
    <submittedName>
        <fullName evidence="2">Helix-turn-helix domain-containing protein</fullName>
    </submittedName>
</protein>